<comment type="caution">
    <text evidence="4">The sequence shown here is derived from an EMBL/GenBank/DDBJ whole genome shotgun (WGS) entry which is preliminary data.</text>
</comment>
<organism evidence="4 5">
    <name type="scientific">Actinomadura napierensis</name>
    <dbReference type="NCBI Taxonomy" id="267854"/>
    <lineage>
        <taxon>Bacteria</taxon>
        <taxon>Bacillati</taxon>
        <taxon>Actinomycetota</taxon>
        <taxon>Actinomycetes</taxon>
        <taxon>Streptosporangiales</taxon>
        <taxon>Thermomonosporaceae</taxon>
        <taxon>Actinomadura</taxon>
    </lineage>
</organism>
<feature type="domain" description="ANTAR" evidence="3">
    <location>
        <begin position="169"/>
        <end position="224"/>
    </location>
</feature>
<keyword evidence="2" id="KW-0804">Transcription</keyword>
<reference evidence="4 5" key="1">
    <citation type="journal article" date="2019" name="Int. J. Syst. Evol. Microbiol.">
        <title>The Global Catalogue of Microorganisms (GCM) 10K type strain sequencing project: providing services to taxonomists for standard genome sequencing and annotation.</title>
        <authorList>
            <consortium name="The Broad Institute Genomics Platform"/>
            <consortium name="The Broad Institute Genome Sequencing Center for Infectious Disease"/>
            <person name="Wu L."/>
            <person name="Ma J."/>
        </authorList>
    </citation>
    <scope>NUCLEOTIDE SEQUENCE [LARGE SCALE GENOMIC DNA]</scope>
    <source>
        <strain evidence="4 5">JCM 13850</strain>
    </source>
</reference>
<accession>A0ABN3AAK9</accession>
<name>A0ABN3AAK9_9ACTN</name>
<dbReference type="EMBL" id="BAAAMR010000077">
    <property type="protein sequence ID" value="GAA2157794.1"/>
    <property type="molecule type" value="Genomic_DNA"/>
</dbReference>
<proteinExistence type="predicted"/>
<dbReference type="InterPro" id="IPR036388">
    <property type="entry name" value="WH-like_DNA-bd_sf"/>
</dbReference>
<evidence type="ECO:0000256" key="1">
    <source>
        <dbReference type="ARBA" id="ARBA00023015"/>
    </source>
</evidence>
<evidence type="ECO:0000313" key="5">
    <source>
        <dbReference type="Proteomes" id="UP001501020"/>
    </source>
</evidence>
<keyword evidence="1" id="KW-0805">Transcription regulation</keyword>
<gene>
    <name evidence="4" type="ORF">GCM10009727_67980</name>
</gene>
<dbReference type="Proteomes" id="UP001501020">
    <property type="component" value="Unassembled WGS sequence"/>
</dbReference>
<dbReference type="Pfam" id="PF13185">
    <property type="entry name" value="GAF_2"/>
    <property type="match status" value="1"/>
</dbReference>
<dbReference type="Gene3D" id="3.30.450.40">
    <property type="match status" value="1"/>
</dbReference>
<dbReference type="Gene3D" id="1.10.10.10">
    <property type="entry name" value="Winged helix-like DNA-binding domain superfamily/Winged helix DNA-binding domain"/>
    <property type="match status" value="1"/>
</dbReference>
<dbReference type="SUPFAM" id="SSF55781">
    <property type="entry name" value="GAF domain-like"/>
    <property type="match status" value="1"/>
</dbReference>
<dbReference type="SMART" id="SM01012">
    <property type="entry name" value="ANTAR"/>
    <property type="match status" value="1"/>
</dbReference>
<keyword evidence="5" id="KW-1185">Reference proteome</keyword>
<dbReference type="InterPro" id="IPR005561">
    <property type="entry name" value="ANTAR"/>
</dbReference>
<evidence type="ECO:0000313" key="4">
    <source>
        <dbReference type="EMBL" id="GAA2157794.1"/>
    </source>
</evidence>
<sequence>MLGKGERRVWELIAACARRRAAPLSAQDACEAAVAALTLGGVGVSLLNGGRLEPLYAAGELGRDLLEAELTSGDGPCTDAMATGGPVLVADLADAASGRRWPLFTVTAHTARLRAVFAFPLAIGAVRVGALVLGRDRPGVLESGEHTDALLFADAILTLLLNERAGDGGRAVPAQSLALGPEIHQAAGMVSVQLDCDVEEALVRLRAYAFTHDAPLTQVAQRVVHRHLRFTPDPTSPA</sequence>
<protein>
    <submittedName>
        <fullName evidence="4">GAF domain-containing protein</fullName>
    </submittedName>
</protein>
<dbReference type="InterPro" id="IPR029016">
    <property type="entry name" value="GAF-like_dom_sf"/>
</dbReference>
<evidence type="ECO:0000259" key="3">
    <source>
        <dbReference type="SMART" id="SM01012"/>
    </source>
</evidence>
<evidence type="ECO:0000256" key="2">
    <source>
        <dbReference type="ARBA" id="ARBA00023163"/>
    </source>
</evidence>
<dbReference type="InterPro" id="IPR003018">
    <property type="entry name" value="GAF"/>
</dbReference>
<dbReference type="RefSeq" id="WP_344276850.1">
    <property type="nucleotide sequence ID" value="NZ_BAAAMR010000077.1"/>
</dbReference>